<dbReference type="GO" id="GO:0032259">
    <property type="term" value="P:methylation"/>
    <property type="evidence" value="ECO:0007669"/>
    <property type="project" value="UniProtKB-KW"/>
</dbReference>
<keyword evidence="1 3" id="KW-0489">Methyltransferase</keyword>
<sequence length="239" mass="25917">MIDRIGSATLHLGDALEILTTLERGVFDALIADPPYCSGGTTAGERIAVPSRKYQTSSDRGLYPEFAGDTMDQRSFYAWSTLWLSRARAAVRPGGIAAVFSDWRQLPVTTDALQAAGWIWRGIAVWDKTERCRPQLGRYRQQAEYVVWGTNGPRPLAGPVAPGVLRAGVPRFKRHIAGKPIEVMEGLLAVVDGPVLDPFMGSAPVGLACARRGLAYLGIEVVPEIYRIAVDRLTAGPDA</sequence>
<dbReference type="Gene3D" id="3.40.50.150">
    <property type="entry name" value="Vaccinia Virus protein VP39"/>
    <property type="match status" value="1"/>
</dbReference>
<dbReference type="InterPro" id="IPR001091">
    <property type="entry name" value="RM_Methyltransferase"/>
</dbReference>
<organism evidence="3 4">
    <name type="scientific">Segnochrobactrum spirostomi</name>
    <dbReference type="NCBI Taxonomy" id="2608987"/>
    <lineage>
        <taxon>Bacteria</taxon>
        <taxon>Pseudomonadati</taxon>
        <taxon>Pseudomonadota</taxon>
        <taxon>Alphaproteobacteria</taxon>
        <taxon>Hyphomicrobiales</taxon>
        <taxon>Segnochrobactraceae</taxon>
        <taxon>Segnochrobactrum</taxon>
    </lineage>
</organism>
<dbReference type="SUPFAM" id="SSF53335">
    <property type="entry name" value="S-adenosyl-L-methionine-dependent methyltransferases"/>
    <property type="match status" value="1"/>
</dbReference>
<dbReference type="InterPro" id="IPR029063">
    <property type="entry name" value="SAM-dependent_MTases_sf"/>
</dbReference>
<evidence type="ECO:0000313" key="4">
    <source>
        <dbReference type="Proteomes" id="UP000332515"/>
    </source>
</evidence>
<reference evidence="3 4" key="1">
    <citation type="submission" date="2019-09" db="EMBL/GenBank/DDBJ databases">
        <title>Segnochrobactrum spirostomi gen. nov., sp. nov., isolated from the ciliate Spirostomum cf. yagiui and description of a novel family, Segnochrobactraceae fam. nov. within the order Rhizobiales of the class Alphaproteobacteria.</title>
        <authorList>
            <person name="Akter S."/>
            <person name="Shazib S.U.A."/>
            <person name="Shin M.K."/>
        </authorList>
    </citation>
    <scope>NUCLEOTIDE SEQUENCE [LARGE SCALE GENOMIC DNA]</scope>
    <source>
        <strain evidence="3 4">Sp-1</strain>
    </source>
</reference>
<dbReference type="EMBL" id="VWNA01000001">
    <property type="protein sequence ID" value="MQT13628.1"/>
    <property type="molecule type" value="Genomic_DNA"/>
</dbReference>
<gene>
    <name evidence="3" type="ORF">F0357_13460</name>
</gene>
<comment type="caution">
    <text evidence="3">The sequence shown here is derived from an EMBL/GenBank/DDBJ whole genome shotgun (WGS) entry which is preliminary data.</text>
</comment>
<dbReference type="GO" id="GO:0003677">
    <property type="term" value="F:DNA binding"/>
    <property type="evidence" value="ECO:0007669"/>
    <property type="project" value="InterPro"/>
</dbReference>
<evidence type="ECO:0000313" key="3">
    <source>
        <dbReference type="EMBL" id="MQT13628.1"/>
    </source>
</evidence>
<evidence type="ECO:0000256" key="1">
    <source>
        <dbReference type="ARBA" id="ARBA00022603"/>
    </source>
</evidence>
<dbReference type="PROSITE" id="PS00092">
    <property type="entry name" value="N6_MTASE"/>
    <property type="match status" value="1"/>
</dbReference>
<dbReference type="InterPro" id="IPR002052">
    <property type="entry name" value="DNA_methylase_N6_adenine_CS"/>
</dbReference>
<dbReference type="PRINTS" id="PR00508">
    <property type="entry name" value="S21N4MTFRASE"/>
</dbReference>
<keyword evidence="2 3" id="KW-0808">Transferase</keyword>
<proteinExistence type="predicted"/>
<protein>
    <submittedName>
        <fullName evidence="3">Site-specific DNA-methyltransferase</fullName>
    </submittedName>
</protein>
<evidence type="ECO:0000256" key="2">
    <source>
        <dbReference type="ARBA" id="ARBA00022679"/>
    </source>
</evidence>
<dbReference type="AlphaFoldDB" id="A0A6A7Y6D0"/>
<name>A0A6A7Y6D0_9HYPH</name>
<keyword evidence="4" id="KW-1185">Reference proteome</keyword>
<dbReference type="GO" id="GO:0008170">
    <property type="term" value="F:N-methyltransferase activity"/>
    <property type="evidence" value="ECO:0007669"/>
    <property type="project" value="InterPro"/>
</dbReference>
<accession>A0A6A7Y6D0</accession>
<dbReference type="RefSeq" id="WP_153482587.1">
    <property type="nucleotide sequence ID" value="NZ_VWNA01000001.1"/>
</dbReference>
<dbReference type="Proteomes" id="UP000332515">
    <property type="component" value="Unassembled WGS sequence"/>
</dbReference>